<gene>
    <name evidence="2" type="ORF">MNOR_LOCUS13387</name>
</gene>
<dbReference type="InterPro" id="IPR056845">
    <property type="entry name" value="LRR_Zer-1"/>
</dbReference>
<dbReference type="AlphaFoldDB" id="A0AAV2QJE7"/>
<name>A0AAV2QJE7_MEGNR</name>
<keyword evidence="3" id="KW-1185">Reference proteome</keyword>
<reference evidence="2 3" key="1">
    <citation type="submission" date="2024-05" db="EMBL/GenBank/DDBJ databases">
        <authorList>
            <person name="Wallberg A."/>
        </authorList>
    </citation>
    <scope>NUCLEOTIDE SEQUENCE [LARGE SCALE GENOMIC DNA]</scope>
</reference>
<dbReference type="Gene3D" id="3.80.10.10">
    <property type="entry name" value="Ribonuclease Inhibitor"/>
    <property type="match status" value="1"/>
</dbReference>
<dbReference type="EMBL" id="CAXKWB010007641">
    <property type="protein sequence ID" value="CAL4087968.1"/>
    <property type="molecule type" value="Genomic_DNA"/>
</dbReference>
<dbReference type="PANTHER" id="PTHR12904:SF22">
    <property type="entry name" value="ZYG-11 FAMILY MEMBER B, CELL CYCLE REGULATOR"/>
    <property type="match status" value="1"/>
</dbReference>
<organism evidence="2 3">
    <name type="scientific">Meganyctiphanes norvegica</name>
    <name type="common">Northern krill</name>
    <name type="synonym">Thysanopoda norvegica</name>
    <dbReference type="NCBI Taxonomy" id="48144"/>
    <lineage>
        <taxon>Eukaryota</taxon>
        <taxon>Metazoa</taxon>
        <taxon>Ecdysozoa</taxon>
        <taxon>Arthropoda</taxon>
        <taxon>Crustacea</taxon>
        <taxon>Multicrustacea</taxon>
        <taxon>Malacostraca</taxon>
        <taxon>Eumalacostraca</taxon>
        <taxon>Eucarida</taxon>
        <taxon>Euphausiacea</taxon>
        <taxon>Euphausiidae</taxon>
        <taxon>Meganyctiphanes</taxon>
    </lineage>
</organism>
<dbReference type="InterPro" id="IPR032675">
    <property type="entry name" value="LRR_dom_sf"/>
</dbReference>
<protein>
    <recommendedName>
        <fullName evidence="1">Zer-1-like leucine-rich repeats region domain-containing protein</fullName>
    </recommendedName>
</protein>
<dbReference type="Pfam" id="PF25013">
    <property type="entry name" value="LRR_Zer-1"/>
    <property type="match status" value="1"/>
</dbReference>
<sequence length="413" mass="47124">MMVDCPSTLQELLIEYIAENIDSVCTVRYSDNDSCKLYFRDSNAFCHQKAANLLLRTLDRKKLLTDLYLTLFDPLVLRLSQVTLHNTENVSRLGLEVFQHHQIQSVETKNLGKGKVSVDELINCFSEWTLNNLRTLNVSGSSKSSNVSYNPGNILSPKLYLSLSKLRNLNVLNVSGTELASHALLNICSDLTTLTSLDISNCCKLESVECLRLRKDTLKSLNLYNLKVLRMEETKQVLLDLQELVHLDLSENKAVQDPIDRLVPSRPIVAELLQHSEFGPNLQSLDISGQDEAKLDDLYFFLRVHPNCHFLGLMLTSLCLDTVFLDSYNIKVTGVARADQLVEALRRYPARKEYVPKILYKIFMLTAHSDTPRPDIIKILVPFFGIFRPKKKLIEFAHVRCLALRRRNMGERI</sequence>
<dbReference type="Proteomes" id="UP001497623">
    <property type="component" value="Unassembled WGS sequence"/>
</dbReference>
<accession>A0AAV2QJE7</accession>
<dbReference type="PANTHER" id="PTHR12904">
    <property type="match status" value="1"/>
</dbReference>
<evidence type="ECO:0000313" key="3">
    <source>
        <dbReference type="Proteomes" id="UP001497623"/>
    </source>
</evidence>
<proteinExistence type="predicted"/>
<dbReference type="InterPro" id="IPR051341">
    <property type="entry name" value="Zyg-11_UBL_adapter"/>
</dbReference>
<dbReference type="GO" id="GO:0031462">
    <property type="term" value="C:Cul2-RING ubiquitin ligase complex"/>
    <property type="evidence" value="ECO:0007669"/>
    <property type="project" value="TreeGrafter"/>
</dbReference>
<evidence type="ECO:0000259" key="1">
    <source>
        <dbReference type="Pfam" id="PF25013"/>
    </source>
</evidence>
<evidence type="ECO:0000313" key="2">
    <source>
        <dbReference type="EMBL" id="CAL4087968.1"/>
    </source>
</evidence>
<feature type="non-terminal residue" evidence="2">
    <location>
        <position position="413"/>
    </location>
</feature>
<dbReference type="SUPFAM" id="SSF52047">
    <property type="entry name" value="RNI-like"/>
    <property type="match status" value="1"/>
</dbReference>
<comment type="caution">
    <text evidence="2">The sequence shown here is derived from an EMBL/GenBank/DDBJ whole genome shotgun (WGS) entry which is preliminary data.</text>
</comment>
<feature type="domain" description="Zer-1-like leucine-rich repeats region" evidence="1">
    <location>
        <begin position="187"/>
        <end position="290"/>
    </location>
</feature>